<accession>A0A853BGU7</accession>
<evidence type="ECO:0000313" key="2">
    <source>
        <dbReference type="Proteomes" id="UP000575985"/>
    </source>
</evidence>
<dbReference type="EMBL" id="JACCFO010000001">
    <property type="protein sequence ID" value="NYI94599.1"/>
    <property type="molecule type" value="Genomic_DNA"/>
</dbReference>
<name>A0A853BGU7_9ACTN</name>
<dbReference type="Proteomes" id="UP000575985">
    <property type="component" value="Unassembled WGS sequence"/>
</dbReference>
<sequence>MVSTAEIVRAGRALGMRRLGVNAVAAELGVSATALYRHIEGRWELERLVGESLLADLVLHDDPDHGIEPHLVSFAGQLRGFLLAHPGLAGYLQVLFPRGESGMRLLLHETAALERRGYSAEAAIVLASAVASLVTWSALAEERDNAVDEAGYQREREAVVRMLLDDARLGPAHLRLPSVTGREFSRLLLIAEIRGLLAVAPPGRAVHEIVADLDAAGDPW</sequence>
<dbReference type="SUPFAM" id="SSF48498">
    <property type="entry name" value="Tetracyclin repressor-like, C-terminal domain"/>
    <property type="match status" value="1"/>
</dbReference>
<proteinExistence type="predicted"/>
<organism evidence="1 2">
    <name type="scientific">Streptomonospora nanhaiensis</name>
    <dbReference type="NCBI Taxonomy" id="1323731"/>
    <lineage>
        <taxon>Bacteria</taxon>
        <taxon>Bacillati</taxon>
        <taxon>Actinomycetota</taxon>
        <taxon>Actinomycetes</taxon>
        <taxon>Streptosporangiales</taxon>
        <taxon>Nocardiopsidaceae</taxon>
        <taxon>Streptomonospora</taxon>
    </lineage>
</organism>
<protein>
    <submittedName>
        <fullName evidence="1">AcrR family transcriptional regulator</fullName>
    </submittedName>
</protein>
<dbReference type="AlphaFoldDB" id="A0A853BGU7"/>
<reference evidence="1 2" key="1">
    <citation type="submission" date="2020-07" db="EMBL/GenBank/DDBJ databases">
        <title>Sequencing the genomes of 1000 actinobacteria strains.</title>
        <authorList>
            <person name="Klenk H.-P."/>
        </authorList>
    </citation>
    <scope>NUCLEOTIDE SEQUENCE [LARGE SCALE GENOMIC DNA]</scope>
    <source>
        <strain evidence="1 2">DSM 45927</strain>
    </source>
</reference>
<gene>
    <name evidence="1" type="ORF">HNR12_000876</name>
</gene>
<comment type="caution">
    <text evidence="1">The sequence shown here is derived from an EMBL/GenBank/DDBJ whole genome shotgun (WGS) entry which is preliminary data.</text>
</comment>
<keyword evidence="2" id="KW-1185">Reference proteome</keyword>
<dbReference type="RefSeq" id="WP_338119719.1">
    <property type="nucleotide sequence ID" value="NZ_JACCFO010000001.1"/>
</dbReference>
<dbReference type="InterPro" id="IPR036271">
    <property type="entry name" value="Tet_transcr_reg_TetR-rel_C_sf"/>
</dbReference>
<evidence type="ECO:0000313" key="1">
    <source>
        <dbReference type="EMBL" id="NYI94599.1"/>
    </source>
</evidence>
<dbReference type="Gene3D" id="1.10.357.10">
    <property type="entry name" value="Tetracycline Repressor, domain 2"/>
    <property type="match status" value="1"/>
</dbReference>
<dbReference type="InterPro" id="IPR009057">
    <property type="entry name" value="Homeodomain-like_sf"/>
</dbReference>
<dbReference type="SUPFAM" id="SSF46689">
    <property type="entry name" value="Homeodomain-like"/>
    <property type="match status" value="1"/>
</dbReference>